<evidence type="ECO:0000313" key="3">
    <source>
        <dbReference type="WBParaSite" id="nRc.2.0.1.t34250-RA"/>
    </source>
</evidence>
<feature type="region of interest" description="Disordered" evidence="1">
    <location>
        <begin position="38"/>
        <end position="57"/>
    </location>
</feature>
<reference evidence="3" key="1">
    <citation type="submission" date="2022-11" db="UniProtKB">
        <authorList>
            <consortium name="WormBaseParasite"/>
        </authorList>
    </citation>
    <scope>IDENTIFICATION</scope>
</reference>
<sequence length="57" mass="6217">MKAQIGTDKHPVVVHQAVPEAVTLLSSKSPPLSKCFDHRRNMDHPMEQGQAELPAAS</sequence>
<proteinExistence type="predicted"/>
<name>A0A915K695_ROMCU</name>
<organism evidence="2 3">
    <name type="scientific">Romanomermis culicivorax</name>
    <name type="common">Nematode worm</name>
    <dbReference type="NCBI Taxonomy" id="13658"/>
    <lineage>
        <taxon>Eukaryota</taxon>
        <taxon>Metazoa</taxon>
        <taxon>Ecdysozoa</taxon>
        <taxon>Nematoda</taxon>
        <taxon>Enoplea</taxon>
        <taxon>Dorylaimia</taxon>
        <taxon>Mermithida</taxon>
        <taxon>Mermithoidea</taxon>
        <taxon>Mermithidae</taxon>
        <taxon>Romanomermis</taxon>
    </lineage>
</organism>
<keyword evidence="2" id="KW-1185">Reference proteome</keyword>
<dbReference type="WBParaSite" id="nRc.2.0.1.t34250-RA">
    <property type="protein sequence ID" value="nRc.2.0.1.t34250-RA"/>
    <property type="gene ID" value="nRc.2.0.1.g34250"/>
</dbReference>
<dbReference type="Proteomes" id="UP000887565">
    <property type="component" value="Unplaced"/>
</dbReference>
<evidence type="ECO:0000256" key="1">
    <source>
        <dbReference type="SAM" id="MobiDB-lite"/>
    </source>
</evidence>
<accession>A0A915K695</accession>
<protein>
    <submittedName>
        <fullName evidence="3">Uncharacterized protein</fullName>
    </submittedName>
</protein>
<dbReference type="AlphaFoldDB" id="A0A915K695"/>
<evidence type="ECO:0000313" key="2">
    <source>
        <dbReference type="Proteomes" id="UP000887565"/>
    </source>
</evidence>